<organism evidence="10 11">
    <name type="scientific">Paenibacillus arenilitoris</name>
    <dbReference type="NCBI Taxonomy" id="2772299"/>
    <lineage>
        <taxon>Bacteria</taxon>
        <taxon>Bacillati</taxon>
        <taxon>Bacillota</taxon>
        <taxon>Bacilli</taxon>
        <taxon>Bacillales</taxon>
        <taxon>Paenibacillaceae</taxon>
        <taxon>Paenibacillus</taxon>
    </lineage>
</organism>
<name>A0A927CK31_9BACL</name>
<feature type="domain" description="Spore germination protein N-terminal" evidence="9">
    <location>
        <begin position="24"/>
        <end position="196"/>
    </location>
</feature>
<comment type="caution">
    <text evidence="10">The sequence shown here is derived from an EMBL/GenBank/DDBJ whole genome shotgun (WGS) entry which is preliminary data.</text>
</comment>
<evidence type="ECO:0000256" key="2">
    <source>
        <dbReference type="ARBA" id="ARBA00007886"/>
    </source>
</evidence>
<keyword evidence="6" id="KW-0564">Palmitate</keyword>
<reference evidence="10" key="1">
    <citation type="submission" date="2020-09" db="EMBL/GenBank/DDBJ databases">
        <title>A novel bacterium of genus Paenibacillus, isolated from South China Sea.</title>
        <authorList>
            <person name="Huang H."/>
            <person name="Mo K."/>
            <person name="Hu Y."/>
        </authorList>
    </citation>
    <scope>NUCLEOTIDE SEQUENCE</scope>
    <source>
        <strain evidence="10">IB182493</strain>
    </source>
</reference>
<evidence type="ECO:0000313" key="10">
    <source>
        <dbReference type="EMBL" id="MBD2868920.1"/>
    </source>
</evidence>
<evidence type="ECO:0000256" key="1">
    <source>
        <dbReference type="ARBA" id="ARBA00004635"/>
    </source>
</evidence>
<gene>
    <name evidence="10" type="ORF">IDH41_10045</name>
</gene>
<accession>A0A927CK31</accession>
<sequence length="381" mass="42009">MGRTLTLLGLAAALLLLPGCWSKYELTDRGFVMGVALDLGKTGKIDMLTQVYRPASVDMNKTTATGVSSINIKTSDDTVNEAIRDIPLHLGRKAQWSHLRVIIVGERLARTMPLGKLLDLFYRDHEPRSSVSLMISKGRAADLLEKKPLIEQTSAQQFLRTEEASYKNSAKTVDTSLLKFMLESKGATRDAAVAYVYESKEDKNMFSAAGLALFKNGVMKTVMPASKVEGLLMLRNKYKSGIVEFPCEGSTKEMETVEVLSLNVKARPGVKDGRTSVSVAVEGNVSIGELKCTKIVTLEDEAAYLGKVEQAVKKQLESAISFLQKNQMDVIGIGNKIYRKNPGMWKKMEKDWGRQFAAIPFQFEVKLRLMTSGTTIGKPAV</sequence>
<keyword evidence="4" id="KW-0732">Signal</keyword>
<evidence type="ECO:0000259" key="9">
    <source>
        <dbReference type="Pfam" id="PF25198"/>
    </source>
</evidence>
<comment type="similarity">
    <text evidence="2">Belongs to the GerABKC lipoprotein family.</text>
</comment>
<evidence type="ECO:0000256" key="7">
    <source>
        <dbReference type="ARBA" id="ARBA00023288"/>
    </source>
</evidence>
<protein>
    <submittedName>
        <fullName evidence="10">Ger(X)C family spore germination protein</fullName>
    </submittedName>
</protein>
<evidence type="ECO:0000256" key="6">
    <source>
        <dbReference type="ARBA" id="ARBA00023139"/>
    </source>
</evidence>
<keyword evidence="7" id="KW-0449">Lipoprotein</keyword>
<evidence type="ECO:0000256" key="3">
    <source>
        <dbReference type="ARBA" id="ARBA00022544"/>
    </source>
</evidence>
<dbReference type="InterPro" id="IPR057336">
    <property type="entry name" value="GerAC_N"/>
</dbReference>
<dbReference type="RefSeq" id="WP_190860586.1">
    <property type="nucleotide sequence ID" value="NZ_JACXIY010000012.1"/>
</dbReference>
<dbReference type="Gene3D" id="6.20.190.10">
    <property type="entry name" value="Nutrient germinant receptor protein C, domain 1"/>
    <property type="match status" value="1"/>
</dbReference>
<dbReference type="InterPro" id="IPR046953">
    <property type="entry name" value="Spore_GerAC-like_C"/>
</dbReference>
<keyword evidence="11" id="KW-1185">Reference proteome</keyword>
<evidence type="ECO:0000313" key="11">
    <source>
        <dbReference type="Proteomes" id="UP000632125"/>
    </source>
</evidence>
<comment type="subcellular location">
    <subcellularLocation>
        <location evidence="1">Membrane</location>
        <topology evidence="1">Lipid-anchor</topology>
    </subcellularLocation>
</comment>
<evidence type="ECO:0000256" key="5">
    <source>
        <dbReference type="ARBA" id="ARBA00023136"/>
    </source>
</evidence>
<evidence type="ECO:0000256" key="4">
    <source>
        <dbReference type="ARBA" id="ARBA00022729"/>
    </source>
</evidence>
<dbReference type="GO" id="GO:0009847">
    <property type="term" value="P:spore germination"/>
    <property type="evidence" value="ECO:0007669"/>
    <property type="project" value="InterPro"/>
</dbReference>
<dbReference type="NCBIfam" id="TIGR02887">
    <property type="entry name" value="spore_ger_x_C"/>
    <property type="match status" value="1"/>
</dbReference>
<proteinExistence type="inferred from homology"/>
<dbReference type="PANTHER" id="PTHR35789:SF1">
    <property type="entry name" value="SPORE GERMINATION PROTEIN B3"/>
    <property type="match status" value="1"/>
</dbReference>
<keyword evidence="3" id="KW-0309">Germination</keyword>
<dbReference type="InterPro" id="IPR038501">
    <property type="entry name" value="Spore_GerAC_C_sf"/>
</dbReference>
<dbReference type="Proteomes" id="UP000632125">
    <property type="component" value="Unassembled WGS sequence"/>
</dbReference>
<dbReference type="GO" id="GO:0016020">
    <property type="term" value="C:membrane"/>
    <property type="evidence" value="ECO:0007669"/>
    <property type="project" value="UniProtKB-SubCell"/>
</dbReference>
<dbReference type="InterPro" id="IPR008844">
    <property type="entry name" value="Spore_GerAC-like"/>
</dbReference>
<dbReference type="PANTHER" id="PTHR35789">
    <property type="entry name" value="SPORE GERMINATION PROTEIN B3"/>
    <property type="match status" value="1"/>
</dbReference>
<keyword evidence="5" id="KW-0472">Membrane</keyword>
<dbReference type="Pfam" id="PF05504">
    <property type="entry name" value="Spore_GerAC"/>
    <property type="match status" value="1"/>
</dbReference>
<evidence type="ECO:0000259" key="8">
    <source>
        <dbReference type="Pfam" id="PF05504"/>
    </source>
</evidence>
<dbReference type="Gene3D" id="3.30.300.210">
    <property type="entry name" value="Nutrient germinant receptor protein C, domain 3"/>
    <property type="match status" value="1"/>
</dbReference>
<dbReference type="Pfam" id="PF25198">
    <property type="entry name" value="Spore_GerAC_N"/>
    <property type="match status" value="1"/>
</dbReference>
<dbReference type="EMBL" id="JACXIY010000012">
    <property type="protein sequence ID" value="MBD2868920.1"/>
    <property type="molecule type" value="Genomic_DNA"/>
</dbReference>
<dbReference type="AlphaFoldDB" id="A0A927CK31"/>
<feature type="domain" description="Spore germination GerAC-like C-terminal" evidence="8">
    <location>
        <begin position="210"/>
        <end position="373"/>
    </location>
</feature>